<dbReference type="EMBL" id="SNWQ01000048">
    <property type="protein sequence ID" value="TDO29484.1"/>
    <property type="molecule type" value="Genomic_DNA"/>
</dbReference>
<keyword evidence="2" id="KW-0680">Restriction system</keyword>
<comment type="similarity">
    <text evidence="1">Belongs to the type-I restriction system S methylase family.</text>
</comment>
<evidence type="ECO:0000259" key="5">
    <source>
        <dbReference type="Pfam" id="PF01420"/>
    </source>
</evidence>
<dbReference type="GO" id="GO:0009307">
    <property type="term" value="P:DNA restriction-modification system"/>
    <property type="evidence" value="ECO:0007669"/>
    <property type="project" value="UniProtKB-KW"/>
</dbReference>
<protein>
    <submittedName>
        <fullName evidence="6">Type I restriction enzyme S subunit</fullName>
    </submittedName>
</protein>
<organism evidence="6 7">
    <name type="scientific">Kribbella caucasensis</name>
    <dbReference type="NCBI Taxonomy" id="2512215"/>
    <lineage>
        <taxon>Bacteria</taxon>
        <taxon>Bacillati</taxon>
        <taxon>Actinomycetota</taxon>
        <taxon>Actinomycetes</taxon>
        <taxon>Propionibacteriales</taxon>
        <taxon>Kribbellaceae</taxon>
        <taxon>Kribbella</taxon>
    </lineage>
</organism>
<evidence type="ECO:0000256" key="1">
    <source>
        <dbReference type="ARBA" id="ARBA00010923"/>
    </source>
</evidence>
<dbReference type="PANTHER" id="PTHR43140:SF1">
    <property type="entry name" value="TYPE I RESTRICTION ENZYME ECOKI SPECIFICITY SUBUNIT"/>
    <property type="match status" value="1"/>
</dbReference>
<dbReference type="RefSeq" id="WP_133805925.1">
    <property type="nucleotide sequence ID" value="NZ_SNWQ01000048.1"/>
</dbReference>
<evidence type="ECO:0000313" key="7">
    <source>
        <dbReference type="Proteomes" id="UP000295388"/>
    </source>
</evidence>
<dbReference type="Proteomes" id="UP000295388">
    <property type="component" value="Unassembled WGS sequence"/>
</dbReference>
<dbReference type="CDD" id="cd17261">
    <property type="entry name" value="RMtype1_S_EcoKI-TRD2-CR2_like"/>
    <property type="match status" value="1"/>
</dbReference>
<evidence type="ECO:0000256" key="2">
    <source>
        <dbReference type="ARBA" id="ARBA00022747"/>
    </source>
</evidence>
<proteinExistence type="inferred from homology"/>
<dbReference type="SUPFAM" id="SSF116734">
    <property type="entry name" value="DNA methylase specificity domain"/>
    <property type="match status" value="2"/>
</dbReference>
<keyword evidence="3" id="KW-0238">DNA-binding</keyword>
<feature type="domain" description="Type I restriction modification DNA specificity" evidence="5">
    <location>
        <begin position="37"/>
        <end position="174"/>
    </location>
</feature>
<keyword evidence="7" id="KW-1185">Reference proteome</keyword>
<dbReference type="OrthoDB" id="3197085at2"/>
<dbReference type="CDD" id="cd17260">
    <property type="entry name" value="RMtype1_S_EcoEI-TRD1-CR1_like"/>
    <property type="match status" value="1"/>
</dbReference>
<dbReference type="Gene3D" id="3.90.220.20">
    <property type="entry name" value="DNA methylase specificity domains"/>
    <property type="match status" value="2"/>
</dbReference>
<dbReference type="InterPro" id="IPR044946">
    <property type="entry name" value="Restrct_endonuc_typeI_TRD_sf"/>
</dbReference>
<evidence type="ECO:0000256" key="3">
    <source>
        <dbReference type="ARBA" id="ARBA00023125"/>
    </source>
</evidence>
<dbReference type="AlphaFoldDB" id="A0A4R6J2I5"/>
<reference evidence="6 7" key="1">
    <citation type="submission" date="2019-03" db="EMBL/GenBank/DDBJ databases">
        <title>Genomic Encyclopedia of Type Strains, Phase III (KMG-III): the genomes of soil and plant-associated and newly described type strains.</title>
        <authorList>
            <person name="Whitman W."/>
        </authorList>
    </citation>
    <scope>NUCLEOTIDE SEQUENCE [LARGE SCALE GENOMIC DNA]</scope>
    <source>
        <strain evidence="6 7">VKM Ac-2527</strain>
    </source>
</reference>
<comment type="caution">
    <text evidence="6">The sequence shown here is derived from an EMBL/GenBank/DDBJ whole genome shotgun (WGS) entry which is preliminary data.</text>
</comment>
<dbReference type="GO" id="GO:0003677">
    <property type="term" value="F:DNA binding"/>
    <property type="evidence" value="ECO:0007669"/>
    <property type="project" value="UniProtKB-KW"/>
</dbReference>
<dbReference type="InterPro" id="IPR051212">
    <property type="entry name" value="Type-I_RE_S_subunit"/>
</dbReference>
<accession>A0A4R6J2I5</accession>
<name>A0A4R6J2I5_9ACTN</name>
<dbReference type="InterPro" id="IPR000055">
    <property type="entry name" value="Restrct_endonuc_typeI_TRD"/>
</dbReference>
<comment type="subunit">
    <text evidence="4">The methyltransferase is composed of M and S polypeptides.</text>
</comment>
<evidence type="ECO:0000256" key="4">
    <source>
        <dbReference type="ARBA" id="ARBA00038652"/>
    </source>
</evidence>
<dbReference type="Pfam" id="PF01420">
    <property type="entry name" value="Methylase_S"/>
    <property type="match status" value="1"/>
</dbReference>
<gene>
    <name evidence="6" type="ORF">EV643_1485</name>
</gene>
<sequence length="420" mass="46845">MKTAETTWTRTTLGVACQINPPKPRLADCSDDTPVLFVPMAAVDDVSGRVMAPERRILGEVRSKSYRTFTSKDVLFAKITPCMENGKSAIVPGIDTGLGFGSTEFHVLRPGPDVAPGFIWHFVRQHSFRRTAEKHMTGSVGQLRVPADFLREFRVDLPPKHIQEQIVGVLDAATTSSRSSRDHIASARRALLRFRQAVLSAAFREASTWDERNTEVPLASILREPLKNGYSARPVNHETPFRVLTLTATTSGWFDGRHFKYTDEEFPPESPFWLTPGDIVIQRGNTAEYVGVPAFYDGDPGEYLYPDLMIRARVLPEIDPRFAWYMLLAPQARSYLRDRATGSAGNMPKINQKVLMNLPIPVPPVHVRRQIVAKLDKALALARDVSNRIEMASRSADLSSQAVLAKAFRGELVPPKARAE</sequence>
<evidence type="ECO:0000313" key="6">
    <source>
        <dbReference type="EMBL" id="TDO29484.1"/>
    </source>
</evidence>
<dbReference type="PANTHER" id="PTHR43140">
    <property type="entry name" value="TYPE-1 RESTRICTION ENZYME ECOKI SPECIFICITY PROTEIN"/>
    <property type="match status" value="1"/>
</dbReference>